<organism evidence="2 3">
    <name type="scientific">Saccharopolyspora spinosa</name>
    <dbReference type="NCBI Taxonomy" id="60894"/>
    <lineage>
        <taxon>Bacteria</taxon>
        <taxon>Bacillati</taxon>
        <taxon>Actinomycetota</taxon>
        <taxon>Actinomycetes</taxon>
        <taxon>Pseudonocardiales</taxon>
        <taxon>Pseudonocardiaceae</taxon>
        <taxon>Saccharopolyspora</taxon>
    </lineage>
</organism>
<dbReference type="AlphaFoldDB" id="A0A2N3XT22"/>
<reference evidence="2" key="1">
    <citation type="submission" date="2017-12" db="EMBL/GenBank/DDBJ databases">
        <title>Sequencing the genomes of 1000 Actinobacteria strains.</title>
        <authorList>
            <person name="Klenk H.-P."/>
        </authorList>
    </citation>
    <scope>NUCLEOTIDE SEQUENCE [LARGE SCALE GENOMIC DNA]</scope>
    <source>
        <strain evidence="2">DSM 44228</strain>
    </source>
</reference>
<name>A0A2N3XT22_SACSN</name>
<protein>
    <recommendedName>
        <fullName evidence="4">GLTT repeat-containing protein</fullName>
    </recommendedName>
</protein>
<feature type="signal peptide" evidence="1">
    <location>
        <begin position="1"/>
        <end position="27"/>
    </location>
</feature>
<feature type="chain" id="PRO_5014859310" description="GLTT repeat-containing protein" evidence="1">
    <location>
        <begin position="28"/>
        <end position="246"/>
    </location>
</feature>
<keyword evidence="1" id="KW-0732">Signal</keyword>
<comment type="caution">
    <text evidence="2">The sequence shown here is derived from an EMBL/GenBank/DDBJ whole genome shotgun (WGS) entry which is preliminary data.</text>
</comment>
<gene>
    <name evidence="2" type="ORF">A8926_1413</name>
</gene>
<keyword evidence="3" id="KW-1185">Reference proteome</keyword>
<evidence type="ECO:0008006" key="4">
    <source>
        <dbReference type="Google" id="ProtNLM"/>
    </source>
</evidence>
<evidence type="ECO:0000313" key="2">
    <source>
        <dbReference type="EMBL" id="PKW13846.1"/>
    </source>
</evidence>
<dbReference type="EMBL" id="PJNB01000001">
    <property type="protein sequence ID" value="PKW13846.1"/>
    <property type="molecule type" value="Genomic_DNA"/>
</dbReference>
<proteinExistence type="predicted"/>
<dbReference type="Proteomes" id="UP000233786">
    <property type="component" value="Unassembled WGS sequence"/>
</dbReference>
<evidence type="ECO:0000256" key="1">
    <source>
        <dbReference type="SAM" id="SignalP"/>
    </source>
</evidence>
<accession>A0A2N3XT22</accession>
<dbReference type="RefSeq" id="WP_187764860.1">
    <property type="nucleotide sequence ID" value="NZ_CP061007.1"/>
</dbReference>
<evidence type="ECO:0000313" key="3">
    <source>
        <dbReference type="Proteomes" id="UP000233786"/>
    </source>
</evidence>
<sequence length="246" mass="23448">MKRTLTAAAAVLVGGAGAVGFAAAANAAEIPQLPAELPTDSNLAQTTYHVAGTLASAQQAVGDVVPVEKQLTGRSNAGGPLDGVLGGVGVLGDSNPVTGLLGGVTGGKSLDTAALPVGDVVPAVAVSPVARHGGPVNELPAGLGSVLDSTQVGAPQTKPAQLPPAPQEVNLVGETVHGVVAGSPVASTLPAARSGSALGSIAGPASPLDGVTDTLPVGKVAPDTTLDKVNDVASHGPLGGVNQLGG</sequence>